<feature type="transmembrane region" description="Helical" evidence="1">
    <location>
        <begin position="492"/>
        <end position="513"/>
    </location>
</feature>
<dbReference type="EMBL" id="BLZA01000017">
    <property type="protein sequence ID" value="GHJ86003.1"/>
    <property type="molecule type" value="Genomic_DNA"/>
</dbReference>
<feature type="transmembrane region" description="Helical" evidence="1">
    <location>
        <begin position="556"/>
        <end position="580"/>
    </location>
</feature>
<dbReference type="Proteomes" id="UP000620104">
    <property type="component" value="Unassembled WGS sequence"/>
</dbReference>
<protein>
    <submittedName>
        <fullName evidence="2">Uncharacterized protein</fullName>
    </submittedName>
</protein>
<sequence length="691" mass="77771">MRHPHQAHLYSTGGSTVIDRASAVSPILQDDARFDIAATIWYSLPRDVQAEDNDKHEANEEEKTLMRYWGAPLADLRPIPKQEAILSEIVIRNASFQDKNLYRRVHYRLPLDRFRQQNLTGLDLRATFVLLPLNSDRFNQITNFSDWRPADLQIPENIPTSSPALARYGSNSVYNDLLQRWAVSTTLLRFYDTSLQCFPTDEAEQVSQNSSDISCSDSVVMQSNQAIDAGTATEPDLKAHPHVLTRSHILVIKETRPYNLSSFADKHLQLRQDSCKHFATNLPRHYRFCSKKYADMGEFGLQVDFASADGTTETGYLPFIGALQNPAGPKEIVPLPVNQRICGRPANAGIARSRENHLDIAWDIQFSAISAGRANLLTGFASPIPEPPKANATQRQIAQAQDEWEQQVGLLGHRTEGAHPRTRLLTSALTISPLLLITYLLDCLYWYSRTTLVGLDVWATACSAAAMLLETFPKQILDQDAHGEVDLGLSSAVQPVLIFILWLLFALPAFHMLRAISPFCVTWTSWTTFTLERSRQNHRERTSNRVANQLAPAQKLATIVLVWIGVILISILDVNFYIIAPATMEPVKGKTIRIIVSSLEFSLLTCGILFQMIMNQRCSTFAGRTRSAAVIWAFTSLLWVVRLSPYLIGKRNPTYSFRATESITLILDLCYAYQALTLPVVEQKPWDEEEE</sequence>
<organism evidence="2 3">
    <name type="scientific">Naganishia liquefaciens</name>
    <dbReference type="NCBI Taxonomy" id="104408"/>
    <lineage>
        <taxon>Eukaryota</taxon>
        <taxon>Fungi</taxon>
        <taxon>Dikarya</taxon>
        <taxon>Basidiomycota</taxon>
        <taxon>Agaricomycotina</taxon>
        <taxon>Tremellomycetes</taxon>
        <taxon>Filobasidiales</taxon>
        <taxon>Filobasidiaceae</taxon>
        <taxon>Naganishia</taxon>
    </lineage>
</organism>
<evidence type="ECO:0000256" key="1">
    <source>
        <dbReference type="SAM" id="Phobius"/>
    </source>
</evidence>
<dbReference type="OrthoDB" id="2548253at2759"/>
<dbReference type="AlphaFoldDB" id="A0A8H3YE86"/>
<keyword evidence="1" id="KW-0812">Transmembrane</keyword>
<name>A0A8H3YE86_9TREE</name>
<accession>A0A8H3YE86</accession>
<evidence type="ECO:0000313" key="2">
    <source>
        <dbReference type="EMBL" id="GHJ86003.1"/>
    </source>
</evidence>
<feature type="transmembrane region" description="Helical" evidence="1">
    <location>
        <begin position="592"/>
        <end position="614"/>
    </location>
</feature>
<keyword evidence="1" id="KW-0472">Membrane</keyword>
<proteinExistence type="predicted"/>
<reference evidence="2" key="1">
    <citation type="submission" date="2020-07" db="EMBL/GenBank/DDBJ databases">
        <title>Draft Genome Sequence of a Deep-Sea Yeast, Naganishia (Cryptococcus) liquefaciens strain N6.</title>
        <authorList>
            <person name="Han Y.W."/>
            <person name="Kajitani R."/>
            <person name="Morimoto H."/>
            <person name="Parhat M."/>
            <person name="Tsubouchi H."/>
            <person name="Bakenova O."/>
            <person name="Ogata M."/>
            <person name="Argunhan B."/>
            <person name="Aoki R."/>
            <person name="Kajiwara S."/>
            <person name="Itoh T."/>
            <person name="Iwasaki H."/>
        </authorList>
    </citation>
    <scope>NUCLEOTIDE SEQUENCE</scope>
    <source>
        <strain evidence="2">N6</strain>
    </source>
</reference>
<keyword evidence="1" id="KW-1133">Transmembrane helix</keyword>
<gene>
    <name evidence="2" type="ORF">NliqN6_2405</name>
</gene>
<evidence type="ECO:0000313" key="3">
    <source>
        <dbReference type="Proteomes" id="UP000620104"/>
    </source>
</evidence>
<feature type="transmembrane region" description="Helical" evidence="1">
    <location>
        <begin position="424"/>
        <end position="447"/>
    </location>
</feature>
<comment type="caution">
    <text evidence="2">The sequence shown here is derived from an EMBL/GenBank/DDBJ whole genome shotgun (WGS) entry which is preliminary data.</text>
</comment>
<feature type="transmembrane region" description="Helical" evidence="1">
    <location>
        <begin position="629"/>
        <end position="648"/>
    </location>
</feature>
<keyword evidence="3" id="KW-1185">Reference proteome</keyword>